<dbReference type="EMBL" id="BPLQ01006056">
    <property type="protein sequence ID" value="GIY19615.1"/>
    <property type="molecule type" value="Genomic_DNA"/>
</dbReference>
<name>A0AAV4RDQ8_9ARAC</name>
<dbReference type="AlphaFoldDB" id="A0AAV4RDQ8"/>
<proteinExistence type="predicted"/>
<keyword evidence="2" id="KW-1185">Reference proteome</keyword>
<evidence type="ECO:0000313" key="1">
    <source>
        <dbReference type="EMBL" id="GIY19615.1"/>
    </source>
</evidence>
<dbReference type="Proteomes" id="UP001054837">
    <property type="component" value="Unassembled WGS sequence"/>
</dbReference>
<reference evidence="1 2" key="1">
    <citation type="submission" date="2021-06" db="EMBL/GenBank/DDBJ databases">
        <title>Caerostris darwini draft genome.</title>
        <authorList>
            <person name="Kono N."/>
            <person name="Arakawa K."/>
        </authorList>
    </citation>
    <scope>NUCLEOTIDE SEQUENCE [LARGE SCALE GENOMIC DNA]</scope>
</reference>
<accession>A0AAV4RDQ8</accession>
<gene>
    <name evidence="1" type="ORF">CDAR_274181</name>
</gene>
<evidence type="ECO:0000313" key="2">
    <source>
        <dbReference type="Proteomes" id="UP001054837"/>
    </source>
</evidence>
<sequence>MGVLPAIYTSSGFQPEPHWTLAAHFVTEFNSASRIAIVFREQGQRDSLNPVRLRTMNDREIRYFNLSLRATGTEPSLLPDREGRGRRISIKRDEKYRVLERN</sequence>
<organism evidence="1 2">
    <name type="scientific">Caerostris darwini</name>
    <dbReference type="NCBI Taxonomy" id="1538125"/>
    <lineage>
        <taxon>Eukaryota</taxon>
        <taxon>Metazoa</taxon>
        <taxon>Ecdysozoa</taxon>
        <taxon>Arthropoda</taxon>
        <taxon>Chelicerata</taxon>
        <taxon>Arachnida</taxon>
        <taxon>Araneae</taxon>
        <taxon>Araneomorphae</taxon>
        <taxon>Entelegynae</taxon>
        <taxon>Araneoidea</taxon>
        <taxon>Araneidae</taxon>
        <taxon>Caerostris</taxon>
    </lineage>
</organism>
<comment type="caution">
    <text evidence="1">The sequence shown here is derived from an EMBL/GenBank/DDBJ whole genome shotgun (WGS) entry which is preliminary data.</text>
</comment>
<protein>
    <submittedName>
        <fullName evidence="1">Uncharacterized protein</fullName>
    </submittedName>
</protein>